<feature type="region of interest" description="Disordered" evidence="1">
    <location>
        <begin position="746"/>
        <end position="915"/>
    </location>
</feature>
<protein>
    <submittedName>
        <fullName evidence="2">Uncharacterized protein</fullName>
    </submittedName>
</protein>
<feature type="region of interest" description="Disordered" evidence="1">
    <location>
        <begin position="472"/>
        <end position="516"/>
    </location>
</feature>
<dbReference type="Proteomes" id="UP000076722">
    <property type="component" value="Unassembled WGS sequence"/>
</dbReference>
<dbReference type="AlphaFoldDB" id="A0A164ZH46"/>
<feature type="region of interest" description="Disordered" evidence="1">
    <location>
        <begin position="702"/>
        <end position="724"/>
    </location>
</feature>
<evidence type="ECO:0000256" key="1">
    <source>
        <dbReference type="SAM" id="MobiDB-lite"/>
    </source>
</evidence>
<feature type="compositionally biased region" description="Low complexity" evidence="1">
    <location>
        <begin position="209"/>
        <end position="233"/>
    </location>
</feature>
<feature type="region of interest" description="Disordered" evidence="1">
    <location>
        <begin position="272"/>
        <end position="307"/>
    </location>
</feature>
<feature type="region of interest" description="Disordered" evidence="1">
    <location>
        <begin position="1"/>
        <end position="113"/>
    </location>
</feature>
<feature type="compositionally biased region" description="Low complexity" evidence="1">
    <location>
        <begin position="63"/>
        <end position="72"/>
    </location>
</feature>
<dbReference type="STRING" id="1314777.A0A164ZH46"/>
<accession>A0A164ZH46</accession>
<name>A0A164ZH46_9AGAM</name>
<feature type="compositionally biased region" description="Pro residues" evidence="1">
    <location>
        <begin position="798"/>
        <end position="811"/>
    </location>
</feature>
<organism evidence="2 3">
    <name type="scientific">Sistotremastrum niveocremeum HHB9708</name>
    <dbReference type="NCBI Taxonomy" id="1314777"/>
    <lineage>
        <taxon>Eukaryota</taxon>
        <taxon>Fungi</taxon>
        <taxon>Dikarya</taxon>
        <taxon>Basidiomycota</taxon>
        <taxon>Agaricomycotina</taxon>
        <taxon>Agaricomycetes</taxon>
        <taxon>Sistotremastrales</taxon>
        <taxon>Sistotremastraceae</taxon>
        <taxon>Sertulicium</taxon>
        <taxon>Sertulicium niveocremeum</taxon>
    </lineage>
</organism>
<feature type="compositionally biased region" description="Low complexity" evidence="1">
    <location>
        <begin position="827"/>
        <end position="850"/>
    </location>
</feature>
<feature type="region of interest" description="Disordered" evidence="1">
    <location>
        <begin position="588"/>
        <end position="625"/>
    </location>
</feature>
<feature type="compositionally biased region" description="Basic and acidic residues" evidence="1">
    <location>
        <begin position="14"/>
        <end position="25"/>
    </location>
</feature>
<sequence length="915" mass="99574">MENPGFIDGINSDELDRQKTIDAAKKKLKAFKMKQSPPTPRPSATETQHEDTSSPAPNRDSVDAPSSSSSRPNSHHRRRSSVSTRRESAEMMGIAAATLAELPSSDENEKDSRRRALWALEGKSSSPRDSFVSGFAKVEIPDFPSPDEEIVDRLTKPAFTGPTSIAARRESFGRTLTPSLSSKDQLHTLVEEDEEDDETPSAPTPRTRPPNLNLRPLTLDATSLPSPSLTPSPRIGLKPLTLVQSTAALQNSTMRSNVPNDMLPVKRHSSISYKRSNDPQPARVVSPVNNGAASLPTPDLTPTTTGRPMSPAEESFLYHSHATLLARIADLERAVACRTRPLSFASVSSRLSISSTTSDPPSDEMLSLVKDLKEERDELTREVASWRSQVENLEKQKDTLTRRVEAERRDAWVAQEKVAVVEAEKIALKKDLTQALEEKSSLEAALGRSDAALEELESAYSKERARAEAAEREVERLLSTPRTRTDPFQPSFRSSSVASIGSSTDVDQDYSPPSKKMMLHPVEEEEEDNDSDEFNELAHYEDDDDAYSDASFPTSNTASSIFSLRSTSHLNVNATLDFPVVASLPSLSVDSSTPTPPSTPSPPPASHARSNSLQRDWSFSTAPTRPREPVQIDRFFGCLDALDDSPSNFGSSFIVPSSSKDGERSNFFSGLDEDEDDDLPPFIIPAQERASIKSSPNLDVVLEEEEEEEDVPAPAPVVPEPRVASVAAPQRKFSLTRKPVPAIKVEEVSVQPTSPVTRKGPALSSSNPAIGRTASQPVKVSPPGTKKQSPSSVVSKPQSPPIFTPAIPKPPTAAIKTPPRSHLSAIPTPSKTTTTTTTTTGLPTPTSLPRVKPPTQTPTTPTKKMSTINTQHTTSPTRLPTFRMSEANNTAHFGKSNPVANKSRKFNVRSPFAFH</sequence>
<feature type="compositionally biased region" description="Polar residues" evidence="1">
    <location>
        <begin position="865"/>
        <end position="878"/>
    </location>
</feature>
<reference evidence="2 3" key="1">
    <citation type="journal article" date="2016" name="Mol. Biol. Evol.">
        <title>Comparative Genomics of Early-Diverging Mushroom-Forming Fungi Provides Insights into the Origins of Lignocellulose Decay Capabilities.</title>
        <authorList>
            <person name="Nagy L.G."/>
            <person name="Riley R."/>
            <person name="Tritt A."/>
            <person name="Adam C."/>
            <person name="Daum C."/>
            <person name="Floudas D."/>
            <person name="Sun H."/>
            <person name="Yadav J.S."/>
            <person name="Pangilinan J."/>
            <person name="Larsson K.H."/>
            <person name="Matsuura K."/>
            <person name="Barry K."/>
            <person name="Labutti K."/>
            <person name="Kuo R."/>
            <person name="Ohm R.A."/>
            <person name="Bhattacharya S.S."/>
            <person name="Shirouzu T."/>
            <person name="Yoshinaga Y."/>
            <person name="Martin F.M."/>
            <person name="Grigoriev I.V."/>
            <person name="Hibbett D.S."/>
        </authorList>
    </citation>
    <scope>NUCLEOTIDE SEQUENCE [LARGE SCALE GENOMIC DNA]</scope>
    <source>
        <strain evidence="2 3">HHB9708</strain>
    </source>
</reference>
<feature type="compositionally biased region" description="Low complexity" evidence="1">
    <location>
        <begin position="295"/>
        <end position="305"/>
    </location>
</feature>
<keyword evidence="3" id="KW-1185">Reference proteome</keyword>
<feature type="compositionally biased region" description="Polar residues" evidence="1">
    <location>
        <begin position="174"/>
        <end position="183"/>
    </location>
</feature>
<dbReference type="EMBL" id="KV419396">
    <property type="protein sequence ID" value="KZS97716.1"/>
    <property type="molecule type" value="Genomic_DNA"/>
</dbReference>
<feature type="compositionally biased region" description="Pro residues" evidence="1">
    <location>
        <begin position="594"/>
        <end position="605"/>
    </location>
</feature>
<gene>
    <name evidence="2" type="ORF">SISNIDRAFT_449269</name>
</gene>
<proteinExistence type="predicted"/>
<feature type="region of interest" description="Disordered" evidence="1">
    <location>
        <begin position="156"/>
        <end position="236"/>
    </location>
</feature>
<evidence type="ECO:0000313" key="2">
    <source>
        <dbReference type="EMBL" id="KZS97716.1"/>
    </source>
</evidence>
<dbReference type="OrthoDB" id="2528184at2759"/>
<feature type="compositionally biased region" description="Low complexity" evidence="1">
    <location>
        <begin position="786"/>
        <end position="797"/>
    </location>
</feature>
<feature type="compositionally biased region" description="Polar residues" evidence="1">
    <location>
        <begin position="763"/>
        <end position="778"/>
    </location>
</feature>
<evidence type="ECO:0000313" key="3">
    <source>
        <dbReference type="Proteomes" id="UP000076722"/>
    </source>
</evidence>
<feature type="compositionally biased region" description="Polar residues" evidence="1">
    <location>
        <begin position="608"/>
        <end position="623"/>
    </location>
</feature>
<feature type="compositionally biased region" description="Polar residues" evidence="1">
    <location>
        <begin position="480"/>
        <end position="505"/>
    </location>
</feature>
<feature type="compositionally biased region" description="Acidic residues" evidence="1">
    <location>
        <begin position="702"/>
        <end position="711"/>
    </location>
</feature>